<evidence type="ECO:0000313" key="2">
    <source>
        <dbReference type="EMBL" id="KAA1118533.1"/>
    </source>
</evidence>
<feature type="region of interest" description="Disordered" evidence="1">
    <location>
        <begin position="54"/>
        <end position="121"/>
    </location>
</feature>
<reference evidence="2 3" key="1">
    <citation type="submission" date="2019-05" db="EMBL/GenBank/DDBJ databases">
        <title>Emergence of the Ug99 lineage of the wheat stem rust pathogen through somatic hybridization.</title>
        <authorList>
            <person name="Li F."/>
            <person name="Upadhyaya N.M."/>
            <person name="Sperschneider J."/>
            <person name="Matny O."/>
            <person name="Nguyen-Phuc H."/>
            <person name="Mago R."/>
            <person name="Raley C."/>
            <person name="Miller M.E."/>
            <person name="Silverstein K.A.T."/>
            <person name="Henningsen E."/>
            <person name="Hirsch C.D."/>
            <person name="Visser B."/>
            <person name="Pretorius Z.A."/>
            <person name="Steffenson B.J."/>
            <person name="Schwessinger B."/>
            <person name="Dodds P.N."/>
            <person name="Figueroa M."/>
        </authorList>
    </citation>
    <scope>NUCLEOTIDE SEQUENCE [LARGE SCALE GENOMIC DNA]</scope>
    <source>
        <strain evidence="2 3">Ug99</strain>
    </source>
</reference>
<proteinExistence type="predicted"/>
<dbReference type="AlphaFoldDB" id="A0A5B0QZT7"/>
<evidence type="ECO:0000256" key="1">
    <source>
        <dbReference type="SAM" id="MobiDB-lite"/>
    </source>
</evidence>
<comment type="caution">
    <text evidence="2">The sequence shown here is derived from an EMBL/GenBank/DDBJ whole genome shotgun (WGS) entry which is preliminary data.</text>
</comment>
<evidence type="ECO:0000313" key="3">
    <source>
        <dbReference type="Proteomes" id="UP000325313"/>
    </source>
</evidence>
<dbReference type="EMBL" id="VDEP01000248">
    <property type="protein sequence ID" value="KAA1118533.1"/>
    <property type="molecule type" value="Genomic_DNA"/>
</dbReference>
<gene>
    <name evidence="2" type="ORF">PGTUg99_014933</name>
</gene>
<accession>A0A5B0QZT7</accession>
<dbReference type="Proteomes" id="UP000325313">
    <property type="component" value="Unassembled WGS sequence"/>
</dbReference>
<name>A0A5B0QZT7_PUCGR</name>
<organism evidence="2 3">
    <name type="scientific">Puccinia graminis f. sp. tritici</name>
    <dbReference type="NCBI Taxonomy" id="56615"/>
    <lineage>
        <taxon>Eukaryota</taxon>
        <taxon>Fungi</taxon>
        <taxon>Dikarya</taxon>
        <taxon>Basidiomycota</taxon>
        <taxon>Pucciniomycotina</taxon>
        <taxon>Pucciniomycetes</taxon>
        <taxon>Pucciniales</taxon>
        <taxon>Pucciniaceae</taxon>
        <taxon>Puccinia</taxon>
    </lineage>
</organism>
<sequence>MSRSDGFQLKLGSVSLLINQTEFCSGYAHLQQVAPSKDQLSVFSLDKLPSQLLTPPHSPSWPTLTANLAEASPALQGSKHPNQHPSETNDLRRSWSTRYHLGTPNYGQPVSGLSPVRPNST</sequence>
<protein>
    <submittedName>
        <fullName evidence="2">Uncharacterized protein</fullName>
    </submittedName>
</protein>